<dbReference type="SUPFAM" id="SSF52058">
    <property type="entry name" value="L domain-like"/>
    <property type="match status" value="2"/>
</dbReference>
<feature type="signal peptide" evidence="6">
    <location>
        <begin position="1"/>
        <end position="25"/>
    </location>
</feature>
<evidence type="ECO:0000256" key="2">
    <source>
        <dbReference type="ARBA" id="ARBA00022737"/>
    </source>
</evidence>
<dbReference type="PRINTS" id="PR00364">
    <property type="entry name" value="DISEASERSIST"/>
</dbReference>
<dbReference type="FunFam" id="3.40.50.300:FF:001091">
    <property type="entry name" value="Probable disease resistance protein At1g61300"/>
    <property type="match status" value="1"/>
</dbReference>
<evidence type="ECO:0000256" key="4">
    <source>
        <dbReference type="ARBA" id="ARBA00022821"/>
    </source>
</evidence>
<evidence type="ECO:0000313" key="13">
    <source>
        <dbReference type="RefSeq" id="XP_027186161.1"/>
    </source>
</evidence>
<dbReference type="InterPro" id="IPR056789">
    <property type="entry name" value="LRR_R13L1-DRL21"/>
</dbReference>
<keyword evidence="5" id="KW-0067">ATP-binding</keyword>
<feature type="domain" description="Disease resistance N-terminal" evidence="8">
    <location>
        <begin position="10"/>
        <end position="96"/>
    </location>
</feature>
<proteinExistence type="predicted"/>
<evidence type="ECO:0000313" key="11">
    <source>
        <dbReference type="EMBL" id="AGT75394.1"/>
    </source>
</evidence>
<dbReference type="Pfam" id="PF23559">
    <property type="entry name" value="WHD_DRP"/>
    <property type="match status" value="1"/>
</dbReference>
<evidence type="ECO:0000313" key="12">
    <source>
        <dbReference type="Proteomes" id="UP000087171"/>
    </source>
</evidence>
<dbReference type="Pfam" id="PF25019">
    <property type="entry name" value="LRR_R13L1-DRL21"/>
    <property type="match status" value="1"/>
</dbReference>
<dbReference type="Gene3D" id="1.20.5.4130">
    <property type="match status" value="1"/>
</dbReference>
<dbReference type="GO" id="GO:0005524">
    <property type="term" value="F:ATP binding"/>
    <property type="evidence" value="ECO:0007669"/>
    <property type="project" value="UniProtKB-KW"/>
</dbReference>
<dbReference type="SMR" id="A0A067XSU4"/>
<reference evidence="13" key="3">
    <citation type="submission" date="2025-04" db="UniProtKB">
        <authorList>
            <consortium name="RefSeq"/>
        </authorList>
    </citation>
    <scope>IDENTIFICATION</scope>
    <source>
        <tissue evidence="13">Etiolated seedlings</tissue>
    </source>
</reference>
<reference evidence="11" key="2">
    <citation type="submission" date="2013-07" db="EMBL/GenBank/DDBJ databases">
        <title>Genome wide identification of nucleotide-binding site (NBS)-leucine-rich repeat (LRR) gene family in Cicer arietinum (chickpea).</title>
        <authorList>
            <person name="Sharma R."/>
            <person name="Suresh C.G."/>
        </authorList>
    </citation>
    <scope>NUCLEOTIDE SEQUENCE</scope>
</reference>
<dbReference type="Gene3D" id="1.10.10.10">
    <property type="entry name" value="Winged helix-like DNA-binding domain superfamily/Winged helix DNA-binding domain"/>
    <property type="match status" value="1"/>
</dbReference>
<dbReference type="SUPFAM" id="SSF52540">
    <property type="entry name" value="P-loop containing nucleoside triphosphate hydrolases"/>
    <property type="match status" value="1"/>
</dbReference>
<evidence type="ECO:0000259" key="7">
    <source>
        <dbReference type="Pfam" id="PF00931"/>
    </source>
</evidence>
<feature type="domain" description="NB-ARC" evidence="7">
    <location>
        <begin position="173"/>
        <end position="344"/>
    </location>
</feature>
<sequence length="1329" mass="151039">MDAAAVGGAFLSAFLQVLLDRLASPQLVNFIYGNKVDANLIQRLKNTLYAVEAVLNDAEQKQIKDSAVNNWLHDLKDALYIADDILDHISTKSATTLKNKDVRTTAFRSFSRLFNLKERDMVRKLADIVARLESILEHKDILGLQHIATHHHSSWRTPSTSLDDGSNIFGRNQDIEDILNLLLHDGDDGDSDKISVIPIVGMGGVGKTTLAQSVYNHQSIKQKFDVQAWVCVSDAFDVLKVTKATAEEVKSASNTDNLNTLQQDLKDKLIGKKFLIVLDDVWTEDYDRWNSLIKPLRCGAKGSKILVTTRNEKVASMVQTSQGYHSLEQLPDEDCWSVFANHACLSQEESTQNMDLEKIGREIVKKCKGLPLAAQSLGGLLRRKRDIRDWNNILNSNIWEIDEKESKIIPALTISYHYLSPYLKRCFVYCSLYPKDYEFDADDLILLWMAEDLLQPPKNGKTLEEVGYEYFNDLASRSFFQGFGSGNSSRSFVMHDLVHDLATFFGTEFYFRTEKIGKETKIGNKTRHLSFNMLSGPVTDNFEIFDRAKHLRTFLTFNFSRTPFHNEMAPCIILSNLKCLRVLSFQKFRDLNALPDSIGELIHLRYLDLSFTTIKTLPKALCNLHNLQTLKLYDCNELIKLPNGMQKFVNLRYLDIRLTLKLEDMPREMSKLNHLQHLSYFLVGKHKEKGIKELGTLSNLHGSLSISKLENVTDNFEASQAKIMEKKYLEKLSFKWSDNAKDQFTNSQSDMDILDKLQPAKNLKKVSICGYRGTRFPEWVGDPSYHNLTELYLSDCHNCCILPPLGQLRSLKKLRISRMSMLETIASEYGDSFSGIIFPSLERGDSFSGIIFPSLERGDSFSGIIFPSLERGDSFSGIIFPSLERGDSFSGIIFPSLERGDSFSGIIFPSLERLEFDNMPCWEVWHHPHDSNAYFLVLKYLEIRGCPLLRGDLPSHLPALETIQIERCDQLASSLPSAPAIQKIRIRENTKVVLRELPLSLEEIEIHGREATESFFEVIAITLPIYLKIVKIQNCSSALSFPGDCLPASLNSLFITNCKNLDFPKQKQQHESLQWLYIESSCDSLTTLPLETFPNLSTLNIWHCENLECVSASKTLQNLNIFLISDCPKLVSFARDGLAAPNLRELFVYRCVNLKSLPFQANTLLPNLERVSIRDCPEMETFCEGGMPPSLRRLVIYECEKLMRSPSLSLMDMLMLTDLNIGSCDGVESFPNKDCALLPSSLTSLTLFNMSSLHTLDCTELLHLTSLQQLEIGYCSNLKNMAGERLPATLTKLQIYKCPLLEERCRMKHPQIWPKISHIQSIVFHYTWI</sequence>
<dbReference type="InterPro" id="IPR027417">
    <property type="entry name" value="P-loop_NTPase"/>
</dbReference>
<evidence type="ECO:0000256" key="3">
    <source>
        <dbReference type="ARBA" id="ARBA00022741"/>
    </source>
</evidence>
<dbReference type="Proteomes" id="UP000087171">
    <property type="component" value="Chromosome Ca1"/>
</dbReference>
<organism evidence="11">
    <name type="scientific">Cicer arietinum</name>
    <name type="common">Chickpea</name>
    <name type="synonym">Garbanzo</name>
    <dbReference type="NCBI Taxonomy" id="3827"/>
    <lineage>
        <taxon>Eukaryota</taxon>
        <taxon>Viridiplantae</taxon>
        <taxon>Streptophyta</taxon>
        <taxon>Embryophyta</taxon>
        <taxon>Tracheophyta</taxon>
        <taxon>Spermatophyta</taxon>
        <taxon>Magnoliopsida</taxon>
        <taxon>eudicotyledons</taxon>
        <taxon>Gunneridae</taxon>
        <taxon>Pentapetalae</taxon>
        <taxon>rosids</taxon>
        <taxon>fabids</taxon>
        <taxon>Fabales</taxon>
        <taxon>Fabaceae</taxon>
        <taxon>Papilionoideae</taxon>
        <taxon>50 kb inversion clade</taxon>
        <taxon>NPAAA clade</taxon>
        <taxon>Hologalegina</taxon>
        <taxon>IRL clade</taxon>
        <taxon>Cicereae</taxon>
        <taxon>Cicer</taxon>
    </lineage>
</organism>
<evidence type="ECO:0000259" key="9">
    <source>
        <dbReference type="Pfam" id="PF23559"/>
    </source>
</evidence>
<accession>A0A067XSU4</accession>
<dbReference type="EMBL" id="KF460534">
    <property type="protein sequence ID" value="AGT75394.1"/>
    <property type="molecule type" value="Genomic_DNA"/>
</dbReference>
<evidence type="ECO:0000259" key="10">
    <source>
        <dbReference type="Pfam" id="PF25019"/>
    </source>
</evidence>
<evidence type="ECO:0000256" key="5">
    <source>
        <dbReference type="ARBA" id="ARBA00022840"/>
    </source>
</evidence>
<keyword evidence="3" id="KW-0547">Nucleotide-binding</keyword>
<reference evidence="12" key="1">
    <citation type="journal article" date="2013" name="Nat. Biotechnol.">
        <title>Draft genome sequence of chickpea (Cicer arietinum) provides a resource for trait improvement.</title>
        <authorList>
            <person name="Varshney R.K."/>
            <person name="Song C."/>
            <person name="Saxena R.K."/>
            <person name="Azam S."/>
            <person name="Yu S."/>
            <person name="Sharpe A.G."/>
            <person name="Cannon S."/>
            <person name="Baek J."/>
            <person name="Rosen B.D."/>
            <person name="Tar'an B."/>
            <person name="Millan T."/>
            <person name="Zhang X."/>
            <person name="Ramsay L.D."/>
            <person name="Iwata A."/>
            <person name="Wang Y."/>
            <person name="Nelson W."/>
            <person name="Farmer A.D."/>
            <person name="Gaur P.M."/>
            <person name="Soderlund C."/>
            <person name="Penmetsa R.V."/>
            <person name="Xu C."/>
            <person name="Bharti A.K."/>
            <person name="He W."/>
            <person name="Winter P."/>
            <person name="Zhao S."/>
            <person name="Hane J.K."/>
            <person name="Carrasquilla-Garcia N."/>
            <person name="Condie J.A."/>
            <person name="Upadhyaya H.D."/>
            <person name="Luo M.C."/>
            <person name="Thudi M."/>
            <person name="Gowda C.L."/>
            <person name="Singh N.P."/>
            <person name="Lichtenzveig J."/>
            <person name="Gali K.K."/>
            <person name="Rubio J."/>
            <person name="Nadarajan N."/>
            <person name="Dolezel J."/>
            <person name="Bansal K.C."/>
            <person name="Xu X."/>
            <person name="Edwards D."/>
            <person name="Zhang G."/>
            <person name="Kahl G."/>
            <person name="Gil J."/>
            <person name="Singh K.B."/>
            <person name="Datta S.K."/>
            <person name="Jackson S.A."/>
            <person name="Wang J."/>
            <person name="Cook D.R."/>
        </authorList>
    </citation>
    <scope>NUCLEOTIDE SEQUENCE [LARGE SCALE GENOMIC DNA]</scope>
    <source>
        <strain evidence="12">cv. CDC Frontier</strain>
    </source>
</reference>
<dbReference type="PANTHER" id="PTHR36766">
    <property type="entry name" value="PLANT BROAD-SPECTRUM MILDEW RESISTANCE PROTEIN RPW8"/>
    <property type="match status" value="1"/>
</dbReference>
<feature type="domain" description="Disease resistance protein winged helix" evidence="9">
    <location>
        <begin position="432"/>
        <end position="502"/>
    </location>
</feature>
<evidence type="ECO:0000256" key="1">
    <source>
        <dbReference type="ARBA" id="ARBA00022614"/>
    </source>
</evidence>
<keyword evidence="6" id="KW-0732">Signal</keyword>
<dbReference type="GO" id="GO:0043531">
    <property type="term" value="F:ADP binding"/>
    <property type="evidence" value="ECO:0007669"/>
    <property type="project" value="InterPro"/>
</dbReference>
<dbReference type="Pfam" id="PF00931">
    <property type="entry name" value="NB-ARC"/>
    <property type="match status" value="1"/>
</dbReference>
<dbReference type="GeneID" id="101511364"/>
<dbReference type="InterPro" id="IPR036388">
    <property type="entry name" value="WH-like_DNA-bd_sf"/>
</dbReference>
<dbReference type="PaxDb" id="3827-XP_004485838.1"/>
<dbReference type="InterPro" id="IPR002182">
    <property type="entry name" value="NB-ARC"/>
</dbReference>
<name>A0A067XSU4_CICAR</name>
<evidence type="ECO:0000259" key="8">
    <source>
        <dbReference type="Pfam" id="PF18052"/>
    </source>
</evidence>
<dbReference type="GO" id="GO:0051707">
    <property type="term" value="P:response to other organism"/>
    <property type="evidence" value="ECO:0007669"/>
    <property type="project" value="UniProtKB-ARBA"/>
</dbReference>
<gene>
    <name evidence="13" type="primary">LOC101511364</name>
</gene>
<dbReference type="RefSeq" id="XP_027186161.1">
    <property type="nucleotide sequence ID" value="XM_027330360.1"/>
</dbReference>
<keyword evidence="4" id="KW-0611">Plant defense</keyword>
<keyword evidence="2" id="KW-0677">Repeat</keyword>
<dbReference type="InterPro" id="IPR032675">
    <property type="entry name" value="LRR_dom_sf"/>
</dbReference>
<protein>
    <submittedName>
        <fullName evidence="11">CC-NBS-LRR disease resistance protein</fullName>
    </submittedName>
    <submittedName>
        <fullName evidence="13">Disease resistance protein At3g14460</fullName>
    </submittedName>
</protein>
<dbReference type="OrthoDB" id="37484at2759"/>
<dbReference type="KEGG" id="cam:101511364"/>
<dbReference type="GO" id="GO:0006952">
    <property type="term" value="P:defense response"/>
    <property type="evidence" value="ECO:0007669"/>
    <property type="project" value="UniProtKB-KW"/>
</dbReference>
<dbReference type="InterPro" id="IPR041118">
    <property type="entry name" value="Rx_N"/>
</dbReference>
<dbReference type="InterPro" id="IPR058922">
    <property type="entry name" value="WHD_DRP"/>
</dbReference>
<feature type="domain" description="R13L1/DRL21-like LRR repeat region" evidence="10">
    <location>
        <begin position="691"/>
        <end position="819"/>
    </location>
</feature>
<keyword evidence="1" id="KW-0433">Leucine-rich repeat</keyword>
<dbReference type="Pfam" id="PF18052">
    <property type="entry name" value="Rx_N"/>
    <property type="match status" value="1"/>
</dbReference>
<keyword evidence="12" id="KW-1185">Reference proteome</keyword>
<dbReference type="FunFam" id="1.10.10.10:FF:000322">
    <property type="entry name" value="Probable disease resistance protein At1g63360"/>
    <property type="match status" value="1"/>
</dbReference>
<dbReference type="PANTHER" id="PTHR36766:SF51">
    <property type="entry name" value="DISEASE RESISTANCE RPP13-LIKE PROTEIN 1"/>
    <property type="match status" value="1"/>
</dbReference>
<dbReference type="Gene3D" id="3.40.50.300">
    <property type="entry name" value="P-loop containing nucleotide triphosphate hydrolases"/>
    <property type="match status" value="1"/>
</dbReference>
<dbReference type="Gene3D" id="3.80.10.10">
    <property type="entry name" value="Ribonuclease Inhibitor"/>
    <property type="match status" value="3"/>
</dbReference>
<feature type="chain" id="PRO_5044539237" evidence="6">
    <location>
        <begin position="26"/>
        <end position="1329"/>
    </location>
</feature>
<evidence type="ECO:0000256" key="6">
    <source>
        <dbReference type="SAM" id="SignalP"/>
    </source>
</evidence>